<dbReference type="GO" id="GO:0005509">
    <property type="term" value="F:calcium ion binding"/>
    <property type="evidence" value="ECO:0007669"/>
    <property type="project" value="InterPro"/>
</dbReference>
<dbReference type="Proteomes" id="UP000050640">
    <property type="component" value="Unplaced"/>
</dbReference>
<dbReference type="PROSITE" id="PS00018">
    <property type="entry name" value="EF_HAND_1"/>
    <property type="match status" value="1"/>
</dbReference>
<reference evidence="7" key="1">
    <citation type="submission" date="2017-02" db="UniProtKB">
        <authorList>
            <consortium name="WormBaseParasite"/>
        </authorList>
    </citation>
    <scope>IDENTIFICATION</scope>
</reference>
<dbReference type="SUPFAM" id="SSF47473">
    <property type="entry name" value="EF-hand"/>
    <property type="match status" value="1"/>
</dbReference>
<keyword evidence="2" id="KW-0677">Repeat</keyword>
<dbReference type="WBParaSite" id="EEL_0000023001-mRNA-1">
    <property type="protein sequence ID" value="EEL_0000023001-mRNA-1"/>
    <property type="gene ID" value="EEL_0000023001"/>
</dbReference>
<evidence type="ECO:0000313" key="6">
    <source>
        <dbReference type="Proteomes" id="UP000050640"/>
    </source>
</evidence>
<dbReference type="AlphaFoldDB" id="A0A0R3RFT1"/>
<dbReference type="InterPro" id="IPR018247">
    <property type="entry name" value="EF_Hand_1_Ca_BS"/>
</dbReference>
<dbReference type="PANTHER" id="PTHR13025:SF6">
    <property type="entry name" value="EF-HAND DOMAIN-CONTAINING PROTEIN-RELATED"/>
    <property type="match status" value="1"/>
</dbReference>
<dbReference type="PROSITE" id="PS50222">
    <property type="entry name" value="EF_HAND_2"/>
    <property type="match status" value="2"/>
</dbReference>
<dbReference type="SMART" id="SM00054">
    <property type="entry name" value="EFh"/>
    <property type="match status" value="2"/>
</dbReference>
<dbReference type="Gene3D" id="1.10.238.10">
    <property type="entry name" value="EF-hand"/>
    <property type="match status" value="1"/>
</dbReference>
<dbReference type="STRING" id="1147741.A0A0R3RFT1"/>
<evidence type="ECO:0000256" key="2">
    <source>
        <dbReference type="ARBA" id="ARBA00022737"/>
    </source>
</evidence>
<evidence type="ECO:0000313" key="7">
    <source>
        <dbReference type="WBParaSite" id="EEL_0000023001-mRNA-1"/>
    </source>
</evidence>
<name>A0A0R3RFT1_9BILA</name>
<keyword evidence="6" id="KW-1185">Reference proteome</keyword>
<sequence length="169" mass="19293">MNQTLSSPTCSTNSQLTASDDGNELAAKLARRNMIAEDHDNYIDFNELKRMMEKLGEAQTHIALKNMLKLVDEDQDGKVSPREFMLIFRYASTGQLSCATVFNELAASVDVVKEGVHAAADFFEAKIEEQIKLSRFEEEIRAEQEEKKLEQAERKERRQQFLANKSVFI</sequence>
<dbReference type="CDD" id="cd00051">
    <property type="entry name" value="EFh"/>
    <property type="match status" value="1"/>
</dbReference>
<proteinExistence type="predicted"/>
<keyword evidence="3" id="KW-0106">Calcium</keyword>
<feature type="coiled-coil region" evidence="4">
    <location>
        <begin position="126"/>
        <end position="162"/>
    </location>
</feature>
<feature type="domain" description="EF-hand" evidence="5">
    <location>
        <begin position="59"/>
        <end position="94"/>
    </location>
</feature>
<accession>A0A0R3RFT1</accession>
<keyword evidence="1" id="KW-0479">Metal-binding</keyword>
<dbReference type="InterPro" id="IPR002048">
    <property type="entry name" value="EF_hand_dom"/>
</dbReference>
<evidence type="ECO:0000256" key="3">
    <source>
        <dbReference type="ARBA" id="ARBA00022837"/>
    </source>
</evidence>
<evidence type="ECO:0000259" key="5">
    <source>
        <dbReference type="PROSITE" id="PS50222"/>
    </source>
</evidence>
<feature type="domain" description="EF-hand" evidence="5">
    <location>
        <begin position="38"/>
        <end position="58"/>
    </location>
</feature>
<dbReference type="Pfam" id="PF13202">
    <property type="entry name" value="EF-hand_5"/>
    <property type="match status" value="2"/>
</dbReference>
<dbReference type="InterPro" id="IPR040365">
    <property type="entry name" value="EFHD1/2"/>
</dbReference>
<dbReference type="InterPro" id="IPR011992">
    <property type="entry name" value="EF-hand-dom_pair"/>
</dbReference>
<keyword evidence="4" id="KW-0175">Coiled coil</keyword>
<dbReference type="PANTHER" id="PTHR13025">
    <property type="entry name" value="EF-HAND DOMAIN-CONTAINING PROTEIN D"/>
    <property type="match status" value="1"/>
</dbReference>
<evidence type="ECO:0000256" key="4">
    <source>
        <dbReference type="SAM" id="Coils"/>
    </source>
</evidence>
<organism evidence="6 7">
    <name type="scientific">Elaeophora elaphi</name>
    <dbReference type="NCBI Taxonomy" id="1147741"/>
    <lineage>
        <taxon>Eukaryota</taxon>
        <taxon>Metazoa</taxon>
        <taxon>Ecdysozoa</taxon>
        <taxon>Nematoda</taxon>
        <taxon>Chromadorea</taxon>
        <taxon>Rhabditida</taxon>
        <taxon>Spirurina</taxon>
        <taxon>Spiruromorpha</taxon>
        <taxon>Filarioidea</taxon>
        <taxon>Onchocercidae</taxon>
        <taxon>Elaeophora</taxon>
    </lineage>
</organism>
<protein>
    <submittedName>
        <fullName evidence="7">EF-hand domain-containing protein</fullName>
    </submittedName>
</protein>
<evidence type="ECO:0000256" key="1">
    <source>
        <dbReference type="ARBA" id="ARBA00022723"/>
    </source>
</evidence>